<dbReference type="GO" id="GO:0008270">
    <property type="term" value="F:zinc ion binding"/>
    <property type="evidence" value="ECO:0007669"/>
    <property type="project" value="InterPro"/>
</dbReference>
<dbReference type="GO" id="GO:0008237">
    <property type="term" value="F:metallopeptidase activity"/>
    <property type="evidence" value="ECO:0007669"/>
    <property type="project" value="InterPro"/>
</dbReference>
<dbReference type="Proteomes" id="UP000527616">
    <property type="component" value="Unassembled WGS sequence"/>
</dbReference>
<evidence type="ECO:0000256" key="1">
    <source>
        <dbReference type="SAM" id="SignalP"/>
    </source>
</evidence>
<dbReference type="SMART" id="SM00235">
    <property type="entry name" value="ZnMc"/>
    <property type="match status" value="1"/>
</dbReference>
<organism evidence="3 4">
    <name type="scientific">Naumannella cuiyingiana</name>
    <dbReference type="NCBI Taxonomy" id="1347891"/>
    <lineage>
        <taxon>Bacteria</taxon>
        <taxon>Bacillati</taxon>
        <taxon>Actinomycetota</taxon>
        <taxon>Actinomycetes</taxon>
        <taxon>Propionibacteriales</taxon>
        <taxon>Propionibacteriaceae</taxon>
        <taxon>Naumannella</taxon>
    </lineage>
</organism>
<evidence type="ECO:0000259" key="2">
    <source>
        <dbReference type="SMART" id="SM00235"/>
    </source>
</evidence>
<sequence>MKGRMKAVFVGAAAVASSLALAAPIAQAEDTDVPTFREFRASTYQDVDGAYVVNGDESIRNLGELKRYYDRMVAEGEGGEPGDLVINTVNGVDDKWSSTQVGNLTYCVSDRFGTNKSKAVAAAAAGAAMWENASSAIDFRYVSSQDGNCTTANSNVVFSIEPVQTNQYLARAFFPSSPKSQRNVLVASDTFRSTVPSPGNILGHEFGHILGFRHEHTRPESGVCFEDNNWRPLTPYDSDSVMHYPQCNGTSNTLSFTSLDGQGVRAVYGS</sequence>
<dbReference type="AlphaFoldDB" id="A0A7Z0D9C2"/>
<feature type="domain" description="Peptidase metallopeptidase" evidence="2">
    <location>
        <begin position="92"/>
        <end position="246"/>
    </location>
</feature>
<keyword evidence="4" id="KW-1185">Reference proteome</keyword>
<comment type="caution">
    <text evidence="3">The sequence shown here is derived from an EMBL/GenBank/DDBJ whole genome shotgun (WGS) entry which is preliminary data.</text>
</comment>
<evidence type="ECO:0000313" key="3">
    <source>
        <dbReference type="EMBL" id="NYI71369.1"/>
    </source>
</evidence>
<proteinExistence type="predicted"/>
<accession>A0A7Z0D9C2</accession>
<gene>
    <name evidence="3" type="ORF">GGQ54_001929</name>
</gene>
<reference evidence="3 4" key="1">
    <citation type="submission" date="2020-07" db="EMBL/GenBank/DDBJ databases">
        <title>Sequencing the genomes of 1000 actinobacteria strains.</title>
        <authorList>
            <person name="Klenk H.-P."/>
        </authorList>
    </citation>
    <scope>NUCLEOTIDE SEQUENCE [LARGE SCALE GENOMIC DNA]</scope>
    <source>
        <strain evidence="3 4">DSM 103164</strain>
    </source>
</reference>
<feature type="signal peptide" evidence="1">
    <location>
        <begin position="1"/>
        <end position="22"/>
    </location>
</feature>
<dbReference type="GO" id="GO:0006508">
    <property type="term" value="P:proteolysis"/>
    <property type="evidence" value="ECO:0007669"/>
    <property type="project" value="InterPro"/>
</dbReference>
<dbReference type="EMBL" id="JACBZS010000001">
    <property type="protein sequence ID" value="NYI71369.1"/>
    <property type="molecule type" value="Genomic_DNA"/>
</dbReference>
<dbReference type="Gene3D" id="3.40.390.10">
    <property type="entry name" value="Collagenase (Catalytic Domain)"/>
    <property type="match status" value="1"/>
</dbReference>
<dbReference type="SUPFAM" id="SSF55486">
    <property type="entry name" value="Metalloproteases ('zincins'), catalytic domain"/>
    <property type="match status" value="1"/>
</dbReference>
<evidence type="ECO:0000313" key="4">
    <source>
        <dbReference type="Proteomes" id="UP000527616"/>
    </source>
</evidence>
<feature type="chain" id="PRO_5039146413" description="Peptidase metallopeptidase domain-containing protein" evidence="1">
    <location>
        <begin position="23"/>
        <end position="270"/>
    </location>
</feature>
<dbReference type="RefSeq" id="WP_179445201.1">
    <property type="nucleotide sequence ID" value="NZ_JACBZS010000001.1"/>
</dbReference>
<dbReference type="InterPro" id="IPR006026">
    <property type="entry name" value="Peptidase_Metallo"/>
</dbReference>
<dbReference type="InterPro" id="IPR024079">
    <property type="entry name" value="MetalloPept_cat_dom_sf"/>
</dbReference>
<name>A0A7Z0D9C2_9ACTN</name>
<protein>
    <recommendedName>
        <fullName evidence="2">Peptidase metallopeptidase domain-containing protein</fullName>
    </recommendedName>
</protein>
<keyword evidence="1" id="KW-0732">Signal</keyword>